<evidence type="ECO:0000256" key="1">
    <source>
        <dbReference type="ARBA" id="ARBA00004123"/>
    </source>
</evidence>
<comment type="subcellular location">
    <subcellularLocation>
        <location evidence="1">Nucleus</location>
    </subcellularLocation>
</comment>
<feature type="active site" description="Nucleophile" evidence="9">
    <location>
        <position position="201"/>
    </location>
</feature>
<dbReference type="GO" id="GO:0004527">
    <property type="term" value="F:exonuclease activity"/>
    <property type="evidence" value="ECO:0007669"/>
    <property type="project" value="UniProtKB-KW"/>
</dbReference>
<dbReference type="InterPro" id="IPR010347">
    <property type="entry name" value="Tdp1"/>
</dbReference>
<dbReference type="SUPFAM" id="SSF56024">
    <property type="entry name" value="Phospholipase D/nuclease"/>
    <property type="match status" value="2"/>
</dbReference>
<evidence type="ECO:0000313" key="13">
    <source>
        <dbReference type="Proteomes" id="UP000245609"/>
    </source>
</evidence>
<dbReference type="Gene3D" id="3.30.870.10">
    <property type="entry name" value="Endonuclease Chain A"/>
    <property type="match status" value="2"/>
</dbReference>
<keyword evidence="5" id="KW-0378">Hydrolase</keyword>
<proteinExistence type="inferred from homology"/>
<evidence type="ECO:0008006" key="14">
    <source>
        <dbReference type="Google" id="ProtNLM"/>
    </source>
</evidence>
<evidence type="ECO:0000256" key="8">
    <source>
        <dbReference type="ARBA" id="ARBA00023242"/>
    </source>
</evidence>
<name>A0A2T9Z6X4_9FUNG</name>
<evidence type="ECO:0000256" key="10">
    <source>
        <dbReference type="PIRSR" id="PIRSR610347-2"/>
    </source>
</evidence>
<evidence type="ECO:0000313" key="12">
    <source>
        <dbReference type="EMBL" id="PVV00343.1"/>
    </source>
</evidence>
<dbReference type="AlphaFoldDB" id="A0A2T9Z6X4"/>
<gene>
    <name evidence="12" type="ORF">BB560_005281</name>
</gene>
<sequence length="498" mass="56581">MPFIPKRAKTTNSKPGDEHEPIIISDDSPPYQPPEDESNYIDLESLPKEKFKSKTSYRVIQKVNLKNLSSESADFLNKAKVKVSPESKTLSDITGLKDSLMEYPESRVFLVGGNKGSKEEDIITFDKILRCKSGVLPYRAAITTYALDFDWLRKKLGNDLNLCICFNQNFKDGINPGAYQVDPKTVFVVPSRMISTYSSYHPKMMLLWYKNFVRLVIGSGNMTGFDWENIQNSVFVQDFKLLSEPDSKDVHVRKQLEDLLTKSEFPKQVIDTLKYVDFDSFKHKLVVSIPGHYPKASEDEYGYQSLKRGVDSIEKIKGLDIAELYYQCSSLGRLNGAWLNQFSSNFGSNCETKILFPTLQQVKDSVNGTEGAGTVILNYNAFHSKYFPKSVLHKSEFTVKGLLSHSKILFSKYKDSSNGWMYLGSHNFTKSAWGNFNNDVFTVLNYEIGVLLECNYLNNSIQIPSITDGKDSSYTAPLPFKLNWERYGGKESPWLLSL</sequence>
<comment type="similarity">
    <text evidence="2">Belongs to the tyrosyl-DNA phosphodiesterase family.</text>
</comment>
<evidence type="ECO:0000256" key="5">
    <source>
        <dbReference type="ARBA" id="ARBA00022801"/>
    </source>
</evidence>
<dbReference type="GO" id="GO:0005634">
    <property type="term" value="C:nucleus"/>
    <property type="evidence" value="ECO:0007669"/>
    <property type="project" value="UniProtKB-SubCell"/>
</dbReference>
<feature type="region of interest" description="Disordered" evidence="11">
    <location>
        <begin position="1"/>
        <end position="44"/>
    </location>
</feature>
<feature type="active site" description="Proton donor/acceptor" evidence="9">
    <location>
        <position position="405"/>
    </location>
</feature>
<evidence type="ECO:0000256" key="2">
    <source>
        <dbReference type="ARBA" id="ARBA00010205"/>
    </source>
</evidence>
<dbReference type="OrthoDB" id="47785at2759"/>
<comment type="caution">
    <text evidence="12">The sequence shown here is derived from an EMBL/GenBank/DDBJ whole genome shotgun (WGS) entry which is preliminary data.</text>
</comment>
<keyword evidence="4" id="KW-0227">DNA damage</keyword>
<keyword evidence="8" id="KW-0539">Nucleus</keyword>
<dbReference type="PANTHER" id="PTHR12415">
    <property type="entry name" value="TYROSYL-DNA PHOSPHODIESTERASE 1"/>
    <property type="match status" value="1"/>
</dbReference>
<dbReference type="Pfam" id="PF06087">
    <property type="entry name" value="Tyr-DNA_phospho"/>
    <property type="match status" value="1"/>
</dbReference>
<keyword evidence="3" id="KW-0540">Nuclease</keyword>
<dbReference type="Proteomes" id="UP000245609">
    <property type="component" value="Unassembled WGS sequence"/>
</dbReference>
<dbReference type="GO" id="GO:0006281">
    <property type="term" value="P:DNA repair"/>
    <property type="evidence" value="ECO:0007669"/>
    <property type="project" value="UniProtKB-KW"/>
</dbReference>
<dbReference type="GO" id="GO:0003697">
    <property type="term" value="F:single-stranded DNA binding"/>
    <property type="evidence" value="ECO:0007669"/>
    <property type="project" value="TreeGrafter"/>
</dbReference>
<dbReference type="EMBL" id="MBFS01002073">
    <property type="protein sequence ID" value="PVV00343.1"/>
    <property type="molecule type" value="Genomic_DNA"/>
</dbReference>
<evidence type="ECO:0000256" key="7">
    <source>
        <dbReference type="ARBA" id="ARBA00023204"/>
    </source>
</evidence>
<keyword evidence="7" id="KW-0234">DNA repair</keyword>
<dbReference type="GO" id="GO:0003690">
    <property type="term" value="F:double-stranded DNA binding"/>
    <property type="evidence" value="ECO:0007669"/>
    <property type="project" value="TreeGrafter"/>
</dbReference>
<protein>
    <recommendedName>
        <fullName evidence="14">PLD phosphodiesterase domain-containing protein</fullName>
    </recommendedName>
</protein>
<organism evidence="12 13">
    <name type="scientific">Smittium megazygosporum</name>
    <dbReference type="NCBI Taxonomy" id="133381"/>
    <lineage>
        <taxon>Eukaryota</taxon>
        <taxon>Fungi</taxon>
        <taxon>Fungi incertae sedis</taxon>
        <taxon>Zoopagomycota</taxon>
        <taxon>Kickxellomycotina</taxon>
        <taxon>Harpellomycetes</taxon>
        <taxon>Harpellales</taxon>
        <taxon>Legeriomycetaceae</taxon>
        <taxon>Smittium</taxon>
    </lineage>
</organism>
<keyword evidence="13" id="KW-1185">Reference proteome</keyword>
<dbReference type="STRING" id="133381.A0A2T9Z6X4"/>
<evidence type="ECO:0000256" key="6">
    <source>
        <dbReference type="ARBA" id="ARBA00022839"/>
    </source>
</evidence>
<evidence type="ECO:0000256" key="4">
    <source>
        <dbReference type="ARBA" id="ARBA00022763"/>
    </source>
</evidence>
<evidence type="ECO:0000256" key="3">
    <source>
        <dbReference type="ARBA" id="ARBA00022722"/>
    </source>
</evidence>
<feature type="binding site" evidence="10">
    <location>
        <position position="407"/>
    </location>
    <ligand>
        <name>substrate</name>
    </ligand>
</feature>
<evidence type="ECO:0000256" key="9">
    <source>
        <dbReference type="PIRSR" id="PIRSR610347-1"/>
    </source>
</evidence>
<keyword evidence="6" id="KW-0269">Exonuclease</keyword>
<accession>A0A2T9Z6X4</accession>
<dbReference type="GO" id="GO:0017005">
    <property type="term" value="F:3'-tyrosyl-DNA phosphodiesterase activity"/>
    <property type="evidence" value="ECO:0007669"/>
    <property type="project" value="TreeGrafter"/>
</dbReference>
<dbReference type="PANTHER" id="PTHR12415:SF0">
    <property type="entry name" value="TYROSYL-DNA PHOSPHODIESTERASE 1"/>
    <property type="match status" value="1"/>
</dbReference>
<feature type="binding site" evidence="10">
    <location>
        <position position="203"/>
    </location>
    <ligand>
        <name>substrate</name>
    </ligand>
</feature>
<reference evidence="12 13" key="1">
    <citation type="journal article" date="2018" name="MBio">
        <title>Comparative Genomics Reveals the Core Gene Toolbox for the Fungus-Insect Symbiosis.</title>
        <authorList>
            <person name="Wang Y."/>
            <person name="Stata M."/>
            <person name="Wang W."/>
            <person name="Stajich J.E."/>
            <person name="White M.M."/>
            <person name="Moncalvo J.M."/>
        </authorList>
    </citation>
    <scope>NUCLEOTIDE SEQUENCE [LARGE SCALE GENOMIC DNA]</scope>
    <source>
        <strain evidence="12 13">SC-DP-2</strain>
    </source>
</reference>
<evidence type="ECO:0000256" key="11">
    <source>
        <dbReference type="SAM" id="MobiDB-lite"/>
    </source>
</evidence>